<sequence length="128" mass="14107">MRDCPTFVTCAASWDILAGFVIITLKKNLLIRGRQHVPFGPQLRENSFSCQFYASDSYSSLPTGARADASLLCSPRIFGDLDGTSRNGRNMIPILVDESAKEGVRQSQAHMMLKEILAKVPGPIHDIQ</sequence>
<comment type="caution">
    <text evidence="1">The sequence shown here is derived from an EMBL/GenBank/DDBJ whole genome shotgun (WGS) entry which is preliminary data.</text>
</comment>
<dbReference type="EMBL" id="JACGWJ010000017">
    <property type="protein sequence ID" value="KAL0355098.1"/>
    <property type="molecule type" value="Genomic_DNA"/>
</dbReference>
<proteinExistence type="predicted"/>
<protein>
    <submittedName>
        <fullName evidence="1">Uncharacterized protein</fullName>
    </submittedName>
</protein>
<accession>A0AAW2PJ20</accession>
<organism evidence="1">
    <name type="scientific">Sesamum radiatum</name>
    <name type="common">Black benniseed</name>
    <dbReference type="NCBI Taxonomy" id="300843"/>
    <lineage>
        <taxon>Eukaryota</taxon>
        <taxon>Viridiplantae</taxon>
        <taxon>Streptophyta</taxon>
        <taxon>Embryophyta</taxon>
        <taxon>Tracheophyta</taxon>
        <taxon>Spermatophyta</taxon>
        <taxon>Magnoliopsida</taxon>
        <taxon>eudicotyledons</taxon>
        <taxon>Gunneridae</taxon>
        <taxon>Pentapetalae</taxon>
        <taxon>asterids</taxon>
        <taxon>lamiids</taxon>
        <taxon>Lamiales</taxon>
        <taxon>Pedaliaceae</taxon>
        <taxon>Sesamum</taxon>
    </lineage>
</organism>
<name>A0AAW2PJ20_SESRA</name>
<reference evidence="1" key="1">
    <citation type="submission" date="2020-06" db="EMBL/GenBank/DDBJ databases">
        <authorList>
            <person name="Li T."/>
            <person name="Hu X."/>
            <person name="Zhang T."/>
            <person name="Song X."/>
            <person name="Zhang H."/>
            <person name="Dai N."/>
            <person name="Sheng W."/>
            <person name="Hou X."/>
            <person name="Wei L."/>
        </authorList>
    </citation>
    <scope>NUCLEOTIDE SEQUENCE</scope>
    <source>
        <strain evidence="1">G02</strain>
        <tissue evidence="1">Leaf</tissue>
    </source>
</reference>
<gene>
    <name evidence="1" type="ORF">Sradi_3956700</name>
</gene>
<evidence type="ECO:0000313" key="1">
    <source>
        <dbReference type="EMBL" id="KAL0355098.1"/>
    </source>
</evidence>
<reference evidence="1" key="2">
    <citation type="journal article" date="2024" name="Plant">
        <title>Genomic evolution and insights into agronomic trait innovations of Sesamum species.</title>
        <authorList>
            <person name="Miao H."/>
            <person name="Wang L."/>
            <person name="Qu L."/>
            <person name="Liu H."/>
            <person name="Sun Y."/>
            <person name="Le M."/>
            <person name="Wang Q."/>
            <person name="Wei S."/>
            <person name="Zheng Y."/>
            <person name="Lin W."/>
            <person name="Duan Y."/>
            <person name="Cao H."/>
            <person name="Xiong S."/>
            <person name="Wang X."/>
            <person name="Wei L."/>
            <person name="Li C."/>
            <person name="Ma Q."/>
            <person name="Ju M."/>
            <person name="Zhao R."/>
            <person name="Li G."/>
            <person name="Mu C."/>
            <person name="Tian Q."/>
            <person name="Mei H."/>
            <person name="Zhang T."/>
            <person name="Gao T."/>
            <person name="Zhang H."/>
        </authorList>
    </citation>
    <scope>NUCLEOTIDE SEQUENCE</scope>
    <source>
        <strain evidence="1">G02</strain>
    </source>
</reference>
<dbReference type="AlphaFoldDB" id="A0AAW2PJ20"/>